<evidence type="ECO:0000313" key="3">
    <source>
        <dbReference type="RefSeq" id="XP_004742152.1"/>
    </source>
</evidence>
<evidence type="ECO:0000259" key="1">
    <source>
        <dbReference type="PROSITE" id="PS50181"/>
    </source>
</evidence>
<dbReference type="RefSeq" id="XP_004742152.1">
    <property type="nucleotide sequence ID" value="XM_004742095.3"/>
</dbReference>
<dbReference type="CDD" id="cd22113">
    <property type="entry name" value="F-box_FBXO48"/>
    <property type="match status" value="1"/>
</dbReference>
<accession>A0A8U0SQR5</accession>
<organism evidence="2 3">
    <name type="scientific">Mustela putorius furo</name>
    <name type="common">European domestic ferret</name>
    <name type="synonym">Mustela furo</name>
    <dbReference type="NCBI Taxonomy" id="9669"/>
    <lineage>
        <taxon>Eukaryota</taxon>
        <taxon>Metazoa</taxon>
        <taxon>Chordata</taxon>
        <taxon>Craniata</taxon>
        <taxon>Vertebrata</taxon>
        <taxon>Euteleostomi</taxon>
        <taxon>Mammalia</taxon>
        <taxon>Eutheria</taxon>
        <taxon>Laurasiatheria</taxon>
        <taxon>Carnivora</taxon>
        <taxon>Caniformia</taxon>
        <taxon>Musteloidea</taxon>
        <taxon>Mustelidae</taxon>
        <taxon>Mustelinae</taxon>
        <taxon>Mustela</taxon>
    </lineage>
</organism>
<dbReference type="InterPro" id="IPR001810">
    <property type="entry name" value="F-box_dom"/>
</dbReference>
<proteinExistence type="predicted"/>
<gene>
    <name evidence="3" type="primary">FBXO48</name>
</gene>
<feature type="domain" description="F-box" evidence="1">
    <location>
        <begin position="32"/>
        <end position="78"/>
    </location>
</feature>
<reference evidence="3" key="1">
    <citation type="submission" date="2025-08" db="UniProtKB">
        <authorList>
            <consortium name="RefSeq"/>
        </authorList>
    </citation>
    <scope>IDENTIFICATION</scope>
    <source>
        <tissue evidence="3">Brain</tissue>
    </source>
</reference>
<dbReference type="KEGG" id="mpuf:101690132"/>
<protein>
    <submittedName>
        <fullName evidence="3">F-box only protein 48</fullName>
    </submittedName>
</protein>
<name>A0A8U0SQR5_MUSPF</name>
<dbReference type="InterPro" id="IPR036047">
    <property type="entry name" value="F-box-like_dom_sf"/>
</dbReference>
<evidence type="ECO:0000313" key="2">
    <source>
        <dbReference type="Proteomes" id="UP000000715"/>
    </source>
</evidence>
<dbReference type="Pfam" id="PF12937">
    <property type="entry name" value="F-box-like"/>
    <property type="match status" value="1"/>
</dbReference>
<dbReference type="Proteomes" id="UP000000715">
    <property type="component" value="Unplaced"/>
</dbReference>
<dbReference type="Gene3D" id="1.20.1280.50">
    <property type="match status" value="1"/>
</dbReference>
<dbReference type="OrthoDB" id="10257471at2759"/>
<dbReference type="CTD" id="554251"/>
<sequence length="197" mass="22787">MQKNSERNHNSRISGIELNSVDAEKEKKKSQNNFVELLPPEVTFKIFSQLDIGSLCRASLTCKSWNNIVRNSDSLRKPHCLTLGTVCQREIDDDLESGYSWRISLVFVVCSVFDNVVVGQLHLLHEEVILLRNYQKSKVKHEWLSGRYSNICSPLSLPEKIMYPMDVDTWGEILEAELERKAEKLPRSYNFETLKLK</sequence>
<dbReference type="GeneID" id="101690132"/>
<keyword evidence="2" id="KW-1185">Reference proteome</keyword>
<dbReference type="SMART" id="SM00256">
    <property type="entry name" value="FBOX"/>
    <property type="match status" value="1"/>
</dbReference>
<dbReference type="SUPFAM" id="SSF81383">
    <property type="entry name" value="F-box domain"/>
    <property type="match status" value="1"/>
</dbReference>
<dbReference type="AlphaFoldDB" id="A0A8U0SQR5"/>
<dbReference type="PROSITE" id="PS50181">
    <property type="entry name" value="FBOX"/>
    <property type="match status" value="1"/>
</dbReference>